<dbReference type="Pfam" id="PF13519">
    <property type="entry name" value="VWA_2"/>
    <property type="match status" value="1"/>
</dbReference>
<proteinExistence type="predicted"/>
<dbReference type="PANTHER" id="PTHR10579:SF43">
    <property type="entry name" value="ZINC FINGER (C3HC4-TYPE RING FINGER) FAMILY PROTEIN"/>
    <property type="match status" value="1"/>
</dbReference>
<dbReference type="PROSITE" id="PS50234">
    <property type="entry name" value="VWFA"/>
    <property type="match status" value="1"/>
</dbReference>
<dbReference type="EMBL" id="BSNJ01000005">
    <property type="protein sequence ID" value="GLQ21373.1"/>
    <property type="molecule type" value="Genomic_DNA"/>
</dbReference>
<gene>
    <name evidence="2" type="ORF">GCM10007854_23280</name>
</gene>
<accession>A0ABQ5V1P8</accession>
<feature type="domain" description="VWFA" evidence="1">
    <location>
        <begin position="29"/>
        <end position="206"/>
    </location>
</feature>
<dbReference type="PANTHER" id="PTHR10579">
    <property type="entry name" value="CALCIUM-ACTIVATED CHLORIDE CHANNEL REGULATOR"/>
    <property type="match status" value="1"/>
</dbReference>
<organism evidence="2 3">
    <name type="scientific">Algimonas porphyrae</name>
    <dbReference type="NCBI Taxonomy" id="1128113"/>
    <lineage>
        <taxon>Bacteria</taxon>
        <taxon>Pseudomonadati</taxon>
        <taxon>Pseudomonadota</taxon>
        <taxon>Alphaproteobacteria</taxon>
        <taxon>Maricaulales</taxon>
        <taxon>Robiginitomaculaceae</taxon>
        <taxon>Algimonas</taxon>
    </lineage>
</organism>
<dbReference type="SMART" id="SM00327">
    <property type="entry name" value="VWA"/>
    <property type="match status" value="1"/>
</dbReference>
<dbReference type="InterPro" id="IPR036465">
    <property type="entry name" value="vWFA_dom_sf"/>
</dbReference>
<comment type="caution">
    <text evidence="2">The sequence shown here is derived from an EMBL/GenBank/DDBJ whole genome shotgun (WGS) entry which is preliminary data.</text>
</comment>
<dbReference type="InterPro" id="IPR051266">
    <property type="entry name" value="CLCR"/>
</dbReference>
<sequence length="720" mass="77581">MMGTCLTIATGLTLVLGAPTLAQDKAPKDTILILDASGSMWGQIDGINKIVIAKDTVESLVRGLPAEQRLGMVAYGHRKEGDCSDIETLADVGADRDTVIKQIRNLSPKGKTPLTKSVQHSAEALNYTKNAANIILVSDGLETCEADPCALARTLEENGLDFTVHVVGFDVTEEERKGLVCIAEETGGQFMSADNAEQLTEALTQVAMAEIEAGEPTGVPQVVSLKATILKGGPDIQKDLNWTVVSNETGETVFEAENAGYVDFEVTPGTYRATAVWTGWPHDNDRYSSDKTGQAEFVIDTAPTVVTVPIDLDIPFGLEADQSVAEGQPVTVTWFGPDDLSTTISTNALDDSPRRSIYFSPGQRARDAYEKAATADGIDIDTNGDGTFDQSDEAQTRIGGPTIPGEYEVRYTLNEPRVILARLPLTVTDTDYMLAAPDTVAAASEFSVDWTGPYNRDDFLTIIEKDSEDVFRRGFTSRTVEGEAVTMTAPAEPGDYEIRYILTNGYTLYPGMQRVVQASIPIKVEDIGASITAPERAVGGSTIRIEIDTPGDDWADDTVSVIEPGAVKTNADARYALYRVQTDTGAFDIRVPAIAGDYVIAYFLNPGSRVLTRQPITITQAEADVSAPDTVKMGTAFSVAYSGDAFSGDRIIICPADTPDNKMWQWGANYGFFVQDGETSGLISETKAARIFKTPGAYEVRYISGTQNVVLARDAFTVTE</sequence>
<protein>
    <recommendedName>
        <fullName evidence="1">VWFA domain-containing protein</fullName>
    </recommendedName>
</protein>
<dbReference type="Gene3D" id="3.40.50.410">
    <property type="entry name" value="von Willebrand factor, type A domain"/>
    <property type="match status" value="2"/>
</dbReference>
<name>A0ABQ5V1P8_9PROT</name>
<dbReference type="SUPFAM" id="SSF53300">
    <property type="entry name" value="vWA-like"/>
    <property type="match status" value="1"/>
</dbReference>
<dbReference type="Proteomes" id="UP001161390">
    <property type="component" value="Unassembled WGS sequence"/>
</dbReference>
<evidence type="ECO:0000259" key="1">
    <source>
        <dbReference type="PROSITE" id="PS50234"/>
    </source>
</evidence>
<reference evidence="2" key="1">
    <citation type="journal article" date="2014" name="Int. J. Syst. Evol. Microbiol.">
        <title>Complete genome of a new Firmicutes species belonging to the dominant human colonic microbiota ('Ruminococcus bicirculans') reveals two chromosomes and a selective capacity to utilize plant glucans.</title>
        <authorList>
            <consortium name="NISC Comparative Sequencing Program"/>
            <person name="Wegmann U."/>
            <person name="Louis P."/>
            <person name="Goesmann A."/>
            <person name="Henrissat B."/>
            <person name="Duncan S.H."/>
            <person name="Flint H.J."/>
        </authorList>
    </citation>
    <scope>NUCLEOTIDE SEQUENCE</scope>
    <source>
        <strain evidence="2">NBRC 108216</strain>
    </source>
</reference>
<evidence type="ECO:0000313" key="2">
    <source>
        <dbReference type="EMBL" id="GLQ21373.1"/>
    </source>
</evidence>
<dbReference type="InterPro" id="IPR002035">
    <property type="entry name" value="VWF_A"/>
</dbReference>
<reference evidence="2" key="2">
    <citation type="submission" date="2023-01" db="EMBL/GenBank/DDBJ databases">
        <title>Draft genome sequence of Algimonas porphyrae strain NBRC 108216.</title>
        <authorList>
            <person name="Sun Q."/>
            <person name="Mori K."/>
        </authorList>
    </citation>
    <scope>NUCLEOTIDE SEQUENCE</scope>
    <source>
        <strain evidence="2">NBRC 108216</strain>
    </source>
</reference>
<evidence type="ECO:0000313" key="3">
    <source>
        <dbReference type="Proteomes" id="UP001161390"/>
    </source>
</evidence>
<keyword evidence="3" id="KW-1185">Reference proteome</keyword>